<dbReference type="GO" id="GO:0008652">
    <property type="term" value="P:amino acid biosynthetic process"/>
    <property type="evidence" value="ECO:0007669"/>
    <property type="project" value="UniProtKB-KW"/>
</dbReference>
<organism evidence="9 10">
    <name type="scientific">Leishmania tarentolae</name>
    <name type="common">Sauroleishmania tarentolae</name>
    <dbReference type="NCBI Taxonomy" id="5689"/>
    <lineage>
        <taxon>Eukaryota</taxon>
        <taxon>Discoba</taxon>
        <taxon>Euglenozoa</taxon>
        <taxon>Kinetoplastea</taxon>
        <taxon>Metakinetoplastina</taxon>
        <taxon>Trypanosomatida</taxon>
        <taxon>Trypanosomatidae</taxon>
        <taxon>Leishmaniinae</taxon>
        <taxon>Leishmania</taxon>
        <taxon>lizard Leishmania</taxon>
    </lineage>
</organism>
<dbReference type="GO" id="GO:0004349">
    <property type="term" value="F:glutamate 5-kinase activity"/>
    <property type="evidence" value="ECO:0007669"/>
    <property type="project" value="InterPro"/>
</dbReference>
<dbReference type="InterPro" id="IPR001057">
    <property type="entry name" value="Glu/AcGlu_kinase"/>
</dbReference>
<dbReference type="Gene3D" id="3.40.1160.10">
    <property type="entry name" value="Acetylglutamate kinase-like"/>
    <property type="match status" value="1"/>
</dbReference>
<dbReference type="InterPro" id="IPR001048">
    <property type="entry name" value="Asp/Glu/Uridylate_kinase"/>
</dbReference>
<dbReference type="PIRSF" id="PIRSF000729">
    <property type="entry name" value="GK"/>
    <property type="match status" value="1"/>
</dbReference>
<dbReference type="FunFam" id="3.40.1160.10:FF:000006">
    <property type="entry name" value="Glutamate 5-kinase"/>
    <property type="match status" value="1"/>
</dbReference>
<dbReference type="SUPFAM" id="SSF53633">
    <property type="entry name" value="Carbamate kinase-like"/>
    <property type="match status" value="1"/>
</dbReference>
<evidence type="ECO:0000313" key="9">
    <source>
        <dbReference type="EMBL" id="GET89642.1"/>
    </source>
</evidence>
<dbReference type="SMR" id="A0A640KJG8"/>
<keyword evidence="10" id="KW-1185">Reference proteome</keyword>
<name>A0A640KJG8_LEITA</name>
<dbReference type="InterPro" id="IPR005715">
    <property type="entry name" value="Glu_5kinase/COase_Synthase"/>
</dbReference>
<keyword evidence="1" id="KW-0963">Cytoplasm</keyword>
<accession>A0A640KJG8</accession>
<dbReference type="PRINTS" id="PR00474">
    <property type="entry name" value="GLU5KINASE"/>
</dbReference>
<comment type="caution">
    <text evidence="9">The sequence shown here is derived from an EMBL/GenBank/DDBJ whole genome shotgun (WGS) entry which is preliminary data.</text>
</comment>
<evidence type="ECO:0000256" key="6">
    <source>
        <dbReference type="ARBA" id="ARBA00022777"/>
    </source>
</evidence>
<evidence type="ECO:0000259" key="8">
    <source>
        <dbReference type="Pfam" id="PF00696"/>
    </source>
</evidence>
<keyword evidence="7" id="KW-0067">ATP-binding</keyword>
<evidence type="ECO:0000256" key="5">
    <source>
        <dbReference type="ARBA" id="ARBA00022741"/>
    </source>
</evidence>
<evidence type="ECO:0000313" key="10">
    <source>
        <dbReference type="Proteomes" id="UP000419144"/>
    </source>
</evidence>
<evidence type="ECO:0000256" key="1">
    <source>
        <dbReference type="ARBA" id="ARBA00022490"/>
    </source>
</evidence>
<dbReference type="NCBIfam" id="TIGR01027">
    <property type="entry name" value="proB"/>
    <property type="match status" value="1"/>
</dbReference>
<dbReference type="PANTHER" id="PTHR43654:SF3">
    <property type="entry name" value="GLUTAMATE 5-KINASE"/>
    <property type="match status" value="1"/>
</dbReference>
<dbReference type="GO" id="GO:0005829">
    <property type="term" value="C:cytosol"/>
    <property type="evidence" value="ECO:0007669"/>
    <property type="project" value="TreeGrafter"/>
</dbReference>
<dbReference type="EMBL" id="BLBS01000036">
    <property type="protein sequence ID" value="GET89642.1"/>
    <property type="molecule type" value="Genomic_DNA"/>
</dbReference>
<dbReference type="Pfam" id="PF00696">
    <property type="entry name" value="AA_kinase"/>
    <property type="match status" value="1"/>
</dbReference>
<dbReference type="PANTHER" id="PTHR43654">
    <property type="entry name" value="GLUTAMATE 5-KINASE"/>
    <property type="match status" value="1"/>
</dbReference>
<keyword evidence="5" id="KW-0547">Nucleotide-binding</keyword>
<keyword evidence="2" id="KW-0028">Amino-acid biosynthesis</keyword>
<dbReference type="InterPro" id="IPR041739">
    <property type="entry name" value="G5K_ProB"/>
</dbReference>
<keyword evidence="6" id="KW-0418">Kinase</keyword>
<proteinExistence type="inferred from homology"/>
<feature type="domain" description="Aspartate/glutamate/uridylate kinase" evidence="8">
    <location>
        <begin position="44"/>
        <end position="265"/>
    </location>
</feature>
<sequence>MALQHSRRHTSKSARIRVPTPRNPAILLLLYTESSMLDVLKLVKRIVVKVGSSILVDNQEVAAHRMHELCKFISDLQSKYEVILVTSGAVAAGYTEKEMDKSSVPNRQALASMGQPLLMHMYYTEFKRHGILCAQMLLAAYDLDSRKRTVNAHNTIEVLLKEKVIPIINENDATAFHELVFGDNDRLSALVAHYFKADLLVILSDIDGYYTDNPRTSTCATIRRVVHELSPEELVAEATPNHRFATGGIVTKLQAAQFLLERGGQMYLTSGFLLEKAREFLLGGPHEIGTLFYPRASS</sequence>
<keyword evidence="4" id="KW-0808">Transferase</keyword>
<dbReference type="CDD" id="cd04242">
    <property type="entry name" value="AAK_G5K_ProB"/>
    <property type="match status" value="1"/>
</dbReference>
<dbReference type="InterPro" id="IPR011529">
    <property type="entry name" value="Glu_5kinase"/>
</dbReference>
<evidence type="ECO:0000256" key="3">
    <source>
        <dbReference type="ARBA" id="ARBA00022650"/>
    </source>
</evidence>
<dbReference type="Proteomes" id="UP000419144">
    <property type="component" value="Unassembled WGS sequence"/>
</dbReference>
<evidence type="ECO:0000256" key="7">
    <source>
        <dbReference type="ARBA" id="ARBA00022840"/>
    </source>
</evidence>
<dbReference type="VEuPathDB" id="TriTrypDB:LtaPh_2628700"/>
<evidence type="ECO:0000256" key="2">
    <source>
        <dbReference type="ARBA" id="ARBA00022605"/>
    </source>
</evidence>
<dbReference type="OrthoDB" id="409889at2759"/>
<dbReference type="AlphaFoldDB" id="A0A640KJG8"/>
<dbReference type="GO" id="GO:0005524">
    <property type="term" value="F:ATP binding"/>
    <property type="evidence" value="ECO:0007669"/>
    <property type="project" value="UniProtKB-KW"/>
</dbReference>
<keyword evidence="3" id="KW-0641">Proline biosynthesis</keyword>
<protein>
    <submittedName>
        <fullName evidence="9">Glutamate 5-kinase, putative</fullName>
    </submittedName>
</protein>
<reference evidence="9" key="1">
    <citation type="submission" date="2019-11" db="EMBL/GenBank/DDBJ databases">
        <title>Leishmania tarentolae CDS.</title>
        <authorList>
            <person name="Goto Y."/>
            <person name="Yamagishi J."/>
        </authorList>
    </citation>
    <scope>NUCLEOTIDE SEQUENCE [LARGE SCALE GENOMIC DNA]</scope>
    <source>
        <strain evidence="9">Parrot Tar II</strain>
    </source>
</reference>
<dbReference type="InterPro" id="IPR036393">
    <property type="entry name" value="AceGlu_kinase-like_sf"/>
</dbReference>
<evidence type="ECO:0000256" key="4">
    <source>
        <dbReference type="ARBA" id="ARBA00022679"/>
    </source>
</evidence>
<gene>
    <name evidence="9" type="ORF">LtaPh_2628700</name>
</gene>
<dbReference type="HAMAP" id="MF_00456">
    <property type="entry name" value="ProB"/>
    <property type="match status" value="1"/>
</dbReference>